<keyword evidence="1" id="KW-0479">Metal-binding</keyword>
<proteinExistence type="predicted"/>
<evidence type="ECO:0000256" key="5">
    <source>
        <dbReference type="SAM" id="MobiDB-lite"/>
    </source>
</evidence>
<accession>A0A165QKP7</accession>
<keyword evidence="2 4" id="KW-0863">Zinc-finger</keyword>
<name>A0A165QKP7_EXIGL</name>
<feature type="domain" description="RING-type" evidence="6">
    <location>
        <begin position="47"/>
        <end position="110"/>
    </location>
</feature>
<evidence type="ECO:0000259" key="6">
    <source>
        <dbReference type="PROSITE" id="PS50089"/>
    </source>
</evidence>
<evidence type="ECO:0000256" key="2">
    <source>
        <dbReference type="ARBA" id="ARBA00022771"/>
    </source>
</evidence>
<dbReference type="Proteomes" id="UP000077266">
    <property type="component" value="Unassembled WGS sequence"/>
</dbReference>
<dbReference type="SUPFAM" id="SSF57850">
    <property type="entry name" value="RING/U-box"/>
    <property type="match status" value="1"/>
</dbReference>
<keyword evidence="3" id="KW-0862">Zinc</keyword>
<dbReference type="InterPro" id="IPR001841">
    <property type="entry name" value="Znf_RING"/>
</dbReference>
<dbReference type="PANTHER" id="PTHR45969">
    <property type="entry name" value="RING ZINC FINGER PROTEIN-RELATED"/>
    <property type="match status" value="1"/>
</dbReference>
<dbReference type="STRING" id="1314781.A0A165QKP7"/>
<evidence type="ECO:0000256" key="4">
    <source>
        <dbReference type="PROSITE-ProRule" id="PRU00175"/>
    </source>
</evidence>
<dbReference type="AlphaFoldDB" id="A0A165QKP7"/>
<dbReference type="Gene3D" id="3.30.40.10">
    <property type="entry name" value="Zinc/RING finger domain, C3HC4 (zinc finger)"/>
    <property type="match status" value="1"/>
</dbReference>
<dbReference type="PANTHER" id="PTHR45969:SF81">
    <property type="entry name" value="OS08G0157400 PROTEIN"/>
    <property type="match status" value="1"/>
</dbReference>
<sequence>MQAPEFIIHPLDALAQIDPQIEQFIESELPHISEDELRKIAEPDATCAICMTAFTAVIAEEELAQAMDSPAAVVENMGVTRLHKTCGHMFCRKDITTWLRTAHTTCPTCRTPILTRPSSPSTEANRDVLRDALQQLQGSLEDAAVLEGFPTGTGLNAAGQDVDFNLVRALNALQTDSPSTQELSDLLSEMLAARQGATQQPRRDEEIFNTMYA</sequence>
<dbReference type="Pfam" id="PF00097">
    <property type="entry name" value="zf-C3HC4"/>
    <property type="match status" value="1"/>
</dbReference>
<reference evidence="7 8" key="1">
    <citation type="journal article" date="2016" name="Mol. Biol. Evol.">
        <title>Comparative Genomics of Early-Diverging Mushroom-Forming Fungi Provides Insights into the Origins of Lignocellulose Decay Capabilities.</title>
        <authorList>
            <person name="Nagy L.G."/>
            <person name="Riley R."/>
            <person name="Tritt A."/>
            <person name="Adam C."/>
            <person name="Daum C."/>
            <person name="Floudas D."/>
            <person name="Sun H."/>
            <person name="Yadav J.S."/>
            <person name="Pangilinan J."/>
            <person name="Larsson K.H."/>
            <person name="Matsuura K."/>
            <person name="Barry K."/>
            <person name="Labutti K."/>
            <person name="Kuo R."/>
            <person name="Ohm R.A."/>
            <person name="Bhattacharya S.S."/>
            <person name="Shirouzu T."/>
            <person name="Yoshinaga Y."/>
            <person name="Martin F.M."/>
            <person name="Grigoriev I.V."/>
            <person name="Hibbett D.S."/>
        </authorList>
    </citation>
    <scope>NUCLEOTIDE SEQUENCE [LARGE SCALE GENOMIC DNA]</scope>
    <source>
        <strain evidence="7 8">HHB12029</strain>
    </source>
</reference>
<evidence type="ECO:0000313" key="7">
    <source>
        <dbReference type="EMBL" id="KZW03759.1"/>
    </source>
</evidence>
<protein>
    <recommendedName>
        <fullName evidence="6">RING-type domain-containing protein</fullName>
    </recommendedName>
</protein>
<dbReference type="InParanoid" id="A0A165QKP7"/>
<evidence type="ECO:0000256" key="1">
    <source>
        <dbReference type="ARBA" id="ARBA00022723"/>
    </source>
</evidence>
<dbReference type="GO" id="GO:0016567">
    <property type="term" value="P:protein ubiquitination"/>
    <property type="evidence" value="ECO:0007669"/>
    <property type="project" value="TreeGrafter"/>
</dbReference>
<feature type="region of interest" description="Disordered" evidence="5">
    <location>
        <begin position="194"/>
        <end position="213"/>
    </location>
</feature>
<organism evidence="7 8">
    <name type="scientific">Exidia glandulosa HHB12029</name>
    <dbReference type="NCBI Taxonomy" id="1314781"/>
    <lineage>
        <taxon>Eukaryota</taxon>
        <taxon>Fungi</taxon>
        <taxon>Dikarya</taxon>
        <taxon>Basidiomycota</taxon>
        <taxon>Agaricomycotina</taxon>
        <taxon>Agaricomycetes</taxon>
        <taxon>Auriculariales</taxon>
        <taxon>Exidiaceae</taxon>
        <taxon>Exidia</taxon>
    </lineage>
</organism>
<keyword evidence="8" id="KW-1185">Reference proteome</keyword>
<dbReference type="OrthoDB" id="8062037at2759"/>
<evidence type="ECO:0000313" key="8">
    <source>
        <dbReference type="Proteomes" id="UP000077266"/>
    </source>
</evidence>
<dbReference type="InterPro" id="IPR018957">
    <property type="entry name" value="Znf_C3HC4_RING-type"/>
</dbReference>
<dbReference type="InterPro" id="IPR013083">
    <property type="entry name" value="Znf_RING/FYVE/PHD"/>
</dbReference>
<dbReference type="GO" id="GO:0008270">
    <property type="term" value="F:zinc ion binding"/>
    <property type="evidence" value="ECO:0007669"/>
    <property type="project" value="UniProtKB-KW"/>
</dbReference>
<gene>
    <name evidence="7" type="ORF">EXIGLDRAFT_827719</name>
</gene>
<dbReference type="PROSITE" id="PS50089">
    <property type="entry name" value="ZF_RING_2"/>
    <property type="match status" value="1"/>
</dbReference>
<evidence type="ECO:0000256" key="3">
    <source>
        <dbReference type="ARBA" id="ARBA00022833"/>
    </source>
</evidence>
<dbReference type="GO" id="GO:0061630">
    <property type="term" value="F:ubiquitin protein ligase activity"/>
    <property type="evidence" value="ECO:0007669"/>
    <property type="project" value="TreeGrafter"/>
</dbReference>
<dbReference type="EMBL" id="KV425882">
    <property type="protein sequence ID" value="KZW03759.1"/>
    <property type="molecule type" value="Genomic_DNA"/>
</dbReference>